<dbReference type="EMBL" id="CP003640">
    <property type="protein sequence ID" value="AFM43581.1"/>
    <property type="molecule type" value="Genomic_DNA"/>
</dbReference>
<reference evidence="2" key="1">
    <citation type="journal article" date="2012" name="J. Bacteriol.">
        <title>Complete genome sequences of Desulfosporosinus orientis DSM765T, Desulfosporosinus youngiae DSM17734T, Desulfosporosinus meridiei DSM13257T, and Desulfosporosinus acidiphilus DSM22704T.</title>
        <authorList>
            <person name="Pester M."/>
            <person name="Brambilla E."/>
            <person name="Alazard D."/>
            <person name="Rattei T."/>
            <person name="Weinmaier T."/>
            <person name="Han J."/>
            <person name="Lucas S."/>
            <person name="Lapidus A."/>
            <person name="Cheng J.F."/>
            <person name="Goodwin L."/>
            <person name="Pitluck S."/>
            <person name="Peters L."/>
            <person name="Ovchinnikova G."/>
            <person name="Teshima H."/>
            <person name="Detter J.C."/>
            <person name="Han C.S."/>
            <person name="Tapia R."/>
            <person name="Land M.L."/>
            <person name="Hauser L."/>
            <person name="Kyrpides N.C."/>
            <person name="Ivanova N.N."/>
            <person name="Pagani I."/>
            <person name="Huntmann M."/>
            <person name="Wei C.L."/>
            <person name="Davenport K.W."/>
            <person name="Daligault H."/>
            <person name="Chain P.S."/>
            <person name="Chen A."/>
            <person name="Mavromatis K."/>
            <person name="Markowitz V."/>
            <person name="Szeto E."/>
            <person name="Mikhailova N."/>
            <person name="Pati A."/>
            <person name="Wagner M."/>
            <person name="Woyke T."/>
            <person name="Ollivier B."/>
            <person name="Klenk H.P."/>
            <person name="Spring S."/>
            <person name="Loy A."/>
        </authorList>
    </citation>
    <scope>NUCLEOTIDE SEQUENCE [LARGE SCALE GENOMIC DNA]</scope>
    <source>
        <strain evidence="2">DSM 22704 / JCM 16185 / SJ4</strain>
    </source>
</reference>
<dbReference type="Proteomes" id="UP000002892">
    <property type="component" value="Plasmid pDESACI.01"/>
</dbReference>
<proteinExistence type="predicted"/>
<name>I4DCQ7_DESAJ</name>
<keyword evidence="2" id="KW-1185">Reference proteome</keyword>
<accession>I4DCQ7</accession>
<dbReference type="HOGENOM" id="CLU_193507_1_0_9"/>
<evidence type="ECO:0008006" key="3">
    <source>
        <dbReference type="Google" id="ProtNLM"/>
    </source>
</evidence>
<evidence type="ECO:0000313" key="1">
    <source>
        <dbReference type="EMBL" id="AFM43581.1"/>
    </source>
</evidence>
<geneLocation type="plasmid" evidence="1 2">
    <name>pDESACI.01</name>
</geneLocation>
<dbReference type="AlphaFoldDB" id="I4DCQ7"/>
<keyword evidence="1" id="KW-0614">Plasmid</keyword>
<organism evidence="1 2">
    <name type="scientific">Desulfosporosinus acidiphilus (strain DSM 22704 / JCM 16185 / SJ4)</name>
    <dbReference type="NCBI Taxonomy" id="646529"/>
    <lineage>
        <taxon>Bacteria</taxon>
        <taxon>Bacillati</taxon>
        <taxon>Bacillota</taxon>
        <taxon>Clostridia</taxon>
        <taxon>Eubacteriales</taxon>
        <taxon>Desulfitobacteriaceae</taxon>
        <taxon>Desulfosporosinus</taxon>
    </lineage>
</organism>
<evidence type="ECO:0000313" key="2">
    <source>
        <dbReference type="Proteomes" id="UP000002892"/>
    </source>
</evidence>
<protein>
    <recommendedName>
        <fullName evidence="3">Helix-turn-helix domain-containing protein</fullName>
    </recommendedName>
</protein>
<dbReference type="KEGG" id="dai:Desaci_4755"/>
<gene>
    <name evidence="1" type="ordered locus">Desaci_4755</name>
</gene>
<sequence length="83" mass="9675">MLLNGEGELMAFHFESREDLEKFIRDEIFTSSEAMEYLGITRQALNAVVQRGKLIPIKEKKAIKLFFKEDLVKRIESLGRDQD</sequence>